<reference evidence="2 3" key="1">
    <citation type="submission" date="2020-05" db="EMBL/GenBank/DDBJ databases">
        <title>Complete genome sequence of Hymenobacter sp. TS19 in Coasted Sand Dune.</title>
        <authorList>
            <person name="Lee J.-H."/>
            <person name="Jung J.-H."/>
            <person name="Jeong S."/>
            <person name="Zhao L."/>
            <person name="Kim M.-K."/>
            <person name="Seo H.-S."/>
            <person name="Lim S."/>
        </authorList>
    </citation>
    <scope>NUCLEOTIDE SEQUENCE [LARGE SCALE GENOMIC DNA]</scope>
    <source>
        <strain evidence="2 3">TS19</strain>
    </source>
</reference>
<keyword evidence="3" id="KW-1185">Reference proteome</keyword>
<organism evidence="2 3">
    <name type="scientific">Hymenobacter taeanensis</name>
    <dbReference type="NCBI Taxonomy" id="2735321"/>
    <lineage>
        <taxon>Bacteria</taxon>
        <taxon>Pseudomonadati</taxon>
        <taxon>Bacteroidota</taxon>
        <taxon>Cytophagia</taxon>
        <taxon>Cytophagales</taxon>
        <taxon>Hymenobacteraceae</taxon>
        <taxon>Hymenobacter</taxon>
    </lineage>
</organism>
<evidence type="ECO:0000313" key="3">
    <source>
        <dbReference type="Proteomes" id="UP000501623"/>
    </source>
</evidence>
<proteinExistence type="predicted"/>
<dbReference type="InterPro" id="IPR024344">
    <property type="entry name" value="MDMPI_metal-binding"/>
</dbReference>
<dbReference type="InterPro" id="IPR034660">
    <property type="entry name" value="DinB/YfiT-like"/>
</dbReference>
<evidence type="ECO:0000313" key="2">
    <source>
        <dbReference type="EMBL" id="QJX48619.1"/>
    </source>
</evidence>
<gene>
    <name evidence="2" type="ORF">HMJ29_17515</name>
</gene>
<dbReference type="RefSeq" id="WP_171592707.1">
    <property type="nucleotide sequence ID" value="NZ_CP053538.1"/>
</dbReference>
<dbReference type="KEGG" id="hts:HMJ29_17515"/>
<accession>A0A6M6BKX6</accession>
<feature type="domain" description="Mycothiol-dependent maleylpyruvate isomerase metal-binding" evidence="1">
    <location>
        <begin position="17"/>
        <end position="158"/>
    </location>
</feature>
<dbReference type="Proteomes" id="UP000501623">
    <property type="component" value="Chromosome"/>
</dbReference>
<evidence type="ECO:0000259" key="1">
    <source>
        <dbReference type="Pfam" id="PF11716"/>
    </source>
</evidence>
<dbReference type="Pfam" id="PF11716">
    <property type="entry name" value="MDMPI_N"/>
    <property type="match status" value="1"/>
</dbReference>
<dbReference type="GO" id="GO:0046872">
    <property type="term" value="F:metal ion binding"/>
    <property type="evidence" value="ECO:0007669"/>
    <property type="project" value="InterPro"/>
</dbReference>
<dbReference type="EMBL" id="CP053538">
    <property type="protein sequence ID" value="QJX48619.1"/>
    <property type="molecule type" value="Genomic_DNA"/>
</dbReference>
<sequence length="279" mass="31103">MQALSILTTAHLFPVLDEHLLQCLRGLTELEWERPTVAPQWRVRDVALHLLDGNLRTLSMLRDGHFGGPPPRSTAYPDVVTFLNELNAGWVHAGQRLSPAIITWLLELSGAAYCQYMATLDPLGPAVFPVAWAGETQSANWFHIARDYTEKWHHQQQIRLAVGQEAALFTRELCHPFLATCVRALPHQYRGLAAPAGTTIRFTVSGPAGDAWQLQRVGYTWELGQAGTEAVDTAVLIAPEIAWRLFTKSLPEQQARQQLVVRGERAWAEPVYSLLAVMA</sequence>
<protein>
    <recommendedName>
        <fullName evidence="1">Mycothiol-dependent maleylpyruvate isomerase metal-binding domain-containing protein</fullName>
    </recommendedName>
</protein>
<dbReference type="SUPFAM" id="SSF109854">
    <property type="entry name" value="DinB/YfiT-like putative metalloenzymes"/>
    <property type="match status" value="1"/>
</dbReference>
<dbReference type="AlphaFoldDB" id="A0A6M6BKX6"/>
<name>A0A6M6BKX6_9BACT</name>
<dbReference type="Gene3D" id="1.20.120.450">
    <property type="entry name" value="dinb family like domain"/>
    <property type="match status" value="1"/>
</dbReference>